<evidence type="ECO:0000256" key="1">
    <source>
        <dbReference type="SAM" id="MobiDB-lite"/>
    </source>
</evidence>
<name>A0AAD4LKJ1_9AGAM</name>
<feature type="compositionally biased region" description="Low complexity" evidence="1">
    <location>
        <begin position="146"/>
        <end position="165"/>
    </location>
</feature>
<feature type="compositionally biased region" description="Low complexity" evidence="1">
    <location>
        <begin position="59"/>
        <end position="73"/>
    </location>
</feature>
<accession>A0AAD4LKJ1</accession>
<proteinExistence type="predicted"/>
<feature type="compositionally biased region" description="Low complexity" evidence="1">
    <location>
        <begin position="333"/>
        <end position="346"/>
    </location>
</feature>
<comment type="caution">
    <text evidence="2">The sequence shown here is derived from an EMBL/GenBank/DDBJ whole genome shotgun (WGS) entry which is preliminary data.</text>
</comment>
<feature type="compositionally biased region" description="Low complexity" evidence="1">
    <location>
        <begin position="234"/>
        <end position="252"/>
    </location>
</feature>
<dbReference type="AlphaFoldDB" id="A0AAD4LKJ1"/>
<evidence type="ECO:0000313" key="2">
    <source>
        <dbReference type="EMBL" id="KAH8995768.1"/>
    </source>
</evidence>
<gene>
    <name evidence="2" type="ORF">EDB92DRAFT_1846032</name>
</gene>
<sequence>MSNEPHLPGYSLDDDPQPRPSPPIQSLTASAEPDDAQEPLLNASDTVVATATTPPPIAQPQSLTQQQSFTTQPAPEERPAVDEFADPKIAPLHAIFPDFDAAILYSVVDSVDGDQDRATTQTQLDEEFARQLMLEDEQRYARDQIARQQHQQQQQQLRQFPYAQRTTTAGTPQQQARSGSPPSPPSQRERDTMTDVQEQFNKLAESGKRTFSTLVSKVKAKVQEFDQSRNAQNQSPPGAGSAPQQQQHASSGLDRHAQQAYYAPRLQPSPRAEDPTLSSSGSGAPAPYTATDDPTAVPAPPATNTGRPPLSNAIDPGKIGLLPKRPISLVDTQSQSQQQFQDHQSPSHPPDDSDEELEYVENPFEEGGI</sequence>
<dbReference type="Proteomes" id="UP001201163">
    <property type="component" value="Unassembled WGS sequence"/>
</dbReference>
<feature type="region of interest" description="Disordered" evidence="1">
    <location>
        <begin position="143"/>
        <end position="211"/>
    </location>
</feature>
<feature type="region of interest" description="Disordered" evidence="1">
    <location>
        <begin position="1"/>
        <end position="81"/>
    </location>
</feature>
<evidence type="ECO:0000313" key="3">
    <source>
        <dbReference type="Proteomes" id="UP001201163"/>
    </source>
</evidence>
<organism evidence="2 3">
    <name type="scientific">Lactarius akahatsu</name>
    <dbReference type="NCBI Taxonomy" id="416441"/>
    <lineage>
        <taxon>Eukaryota</taxon>
        <taxon>Fungi</taxon>
        <taxon>Dikarya</taxon>
        <taxon>Basidiomycota</taxon>
        <taxon>Agaricomycotina</taxon>
        <taxon>Agaricomycetes</taxon>
        <taxon>Russulales</taxon>
        <taxon>Russulaceae</taxon>
        <taxon>Lactarius</taxon>
    </lineage>
</organism>
<protein>
    <submittedName>
        <fullName evidence="2">Uncharacterized protein</fullName>
    </submittedName>
</protein>
<reference evidence="2" key="1">
    <citation type="submission" date="2022-01" db="EMBL/GenBank/DDBJ databases">
        <title>Comparative genomics reveals a dynamic genome evolution in the ectomycorrhizal milk-cap (Lactarius) mushrooms.</title>
        <authorList>
            <consortium name="DOE Joint Genome Institute"/>
            <person name="Lebreton A."/>
            <person name="Tang N."/>
            <person name="Kuo A."/>
            <person name="LaButti K."/>
            <person name="Drula E."/>
            <person name="Barry K."/>
            <person name="Clum A."/>
            <person name="Lipzen A."/>
            <person name="Mousain D."/>
            <person name="Ng V."/>
            <person name="Wang R."/>
            <person name="Wang X."/>
            <person name="Dai Y."/>
            <person name="Henrissat B."/>
            <person name="Grigoriev I.V."/>
            <person name="Guerin-Laguette A."/>
            <person name="Yu F."/>
            <person name="Martin F.M."/>
        </authorList>
    </citation>
    <scope>NUCLEOTIDE SEQUENCE</scope>
    <source>
        <strain evidence="2">QP</strain>
    </source>
</reference>
<feature type="compositionally biased region" description="Low complexity" evidence="1">
    <location>
        <begin position="284"/>
        <end position="296"/>
    </location>
</feature>
<feature type="region of interest" description="Disordered" evidence="1">
    <location>
        <begin position="224"/>
        <end position="369"/>
    </location>
</feature>
<dbReference type="EMBL" id="JAKELL010000011">
    <property type="protein sequence ID" value="KAH8995768.1"/>
    <property type="molecule type" value="Genomic_DNA"/>
</dbReference>
<dbReference type="CDD" id="cd14279">
    <property type="entry name" value="CUE"/>
    <property type="match status" value="1"/>
</dbReference>
<feature type="non-terminal residue" evidence="2">
    <location>
        <position position="369"/>
    </location>
</feature>
<keyword evidence="3" id="KW-1185">Reference proteome</keyword>
<feature type="compositionally biased region" description="Low complexity" evidence="1">
    <location>
        <begin position="43"/>
        <end position="52"/>
    </location>
</feature>